<sequence length="134" mass="15015">MEQATIVFAAFLLAGITSAEYLCPTEGTTDAWKSLRDMKIGRIYVAKSTDNNRKECSYLHTPYKSYGDNRALLRYGHEQKGRMLSLKATARASGNTMTIRTPDFRNLGDWTVLFTDYQTCSAVRTNNGKALPCT</sequence>
<dbReference type="AlphaFoldDB" id="A0A2R5LAR0"/>
<proteinExistence type="predicted"/>
<feature type="signal peptide" evidence="1">
    <location>
        <begin position="1"/>
        <end position="19"/>
    </location>
</feature>
<feature type="chain" id="PRO_5015343683" evidence="1">
    <location>
        <begin position="20"/>
        <end position="134"/>
    </location>
</feature>
<dbReference type="InterPro" id="IPR012674">
    <property type="entry name" value="Calycin"/>
</dbReference>
<dbReference type="Gene3D" id="2.40.128.20">
    <property type="match status" value="1"/>
</dbReference>
<name>A0A2R5LAR0_9ACAR</name>
<organism evidence="2">
    <name type="scientific">Ornithodoros turicata</name>
    <dbReference type="NCBI Taxonomy" id="34597"/>
    <lineage>
        <taxon>Eukaryota</taxon>
        <taxon>Metazoa</taxon>
        <taxon>Ecdysozoa</taxon>
        <taxon>Arthropoda</taxon>
        <taxon>Chelicerata</taxon>
        <taxon>Arachnida</taxon>
        <taxon>Acari</taxon>
        <taxon>Parasitiformes</taxon>
        <taxon>Ixodida</taxon>
        <taxon>Ixodoidea</taxon>
        <taxon>Argasidae</taxon>
        <taxon>Ornithodorinae</taxon>
        <taxon>Ornithodoros</taxon>
    </lineage>
</organism>
<dbReference type="EMBL" id="GGLE01002419">
    <property type="protein sequence ID" value="MBY06545.1"/>
    <property type="molecule type" value="Transcribed_RNA"/>
</dbReference>
<protein>
    <submittedName>
        <fullName evidence="2">Putative lipocalin</fullName>
    </submittedName>
</protein>
<dbReference type="SUPFAM" id="SSF50814">
    <property type="entry name" value="Lipocalins"/>
    <property type="match status" value="1"/>
</dbReference>
<evidence type="ECO:0000256" key="1">
    <source>
        <dbReference type="SAM" id="SignalP"/>
    </source>
</evidence>
<keyword evidence="1" id="KW-0732">Signal</keyword>
<evidence type="ECO:0000313" key="2">
    <source>
        <dbReference type="EMBL" id="MBY06545.1"/>
    </source>
</evidence>
<reference evidence="2" key="1">
    <citation type="submission" date="2018-03" db="EMBL/GenBank/DDBJ databases">
        <title>The relapsing fever spirochete Borrelia turicatae persists in the highly oxidative environment of its soft-bodied tick vector.</title>
        <authorList>
            <person name="Bourret T.J."/>
            <person name="Boyle W.K."/>
            <person name="Valenzuela J.G."/>
            <person name="Oliveira F."/>
            <person name="Lopez J.E."/>
        </authorList>
    </citation>
    <scope>NUCLEOTIDE SEQUENCE</scope>
    <source>
        <strain evidence="2">Kansas strain/isolate</strain>
        <tissue evidence="2">Salivary glands</tissue>
    </source>
</reference>
<accession>A0A2R5LAR0</accession>